<dbReference type="Proteomes" id="UP000192501">
    <property type="component" value="Unassembled WGS sequence"/>
</dbReference>
<sequence>MGNNSNAGRKMNYGKRINRLWVFGMTEEGFRKVKMFVVERRDYNTLLPLLIEHIDLKTTIHSDGW</sequence>
<name>A0A1X0QHZ5_9MICR</name>
<accession>A0A1X0QHZ5</accession>
<evidence type="ECO:0000313" key="1">
    <source>
        <dbReference type="EMBL" id="ORD99398.1"/>
    </source>
</evidence>
<gene>
    <name evidence="1" type="ORF">A0H76_920</name>
</gene>
<organism evidence="1 2">
    <name type="scientific">Hepatospora eriocheir</name>
    <dbReference type="NCBI Taxonomy" id="1081669"/>
    <lineage>
        <taxon>Eukaryota</taxon>
        <taxon>Fungi</taxon>
        <taxon>Fungi incertae sedis</taxon>
        <taxon>Microsporidia</taxon>
        <taxon>Hepatosporidae</taxon>
        <taxon>Hepatospora</taxon>
    </lineage>
</organism>
<evidence type="ECO:0000313" key="2">
    <source>
        <dbReference type="Proteomes" id="UP000192501"/>
    </source>
</evidence>
<dbReference type="PANTHER" id="PTHR47163">
    <property type="entry name" value="DDE_TNP_IS1595 DOMAIN-CONTAINING PROTEIN"/>
    <property type="match status" value="1"/>
</dbReference>
<proteinExistence type="predicted"/>
<protein>
    <recommendedName>
        <fullName evidence="3">ISXO2-like transposase domain-containing protein</fullName>
    </recommendedName>
</protein>
<dbReference type="PANTHER" id="PTHR47163:SF3">
    <property type="entry name" value="PROTEIN CBG18017"/>
    <property type="match status" value="1"/>
</dbReference>
<dbReference type="AlphaFoldDB" id="A0A1X0QHZ5"/>
<reference evidence="1 2" key="1">
    <citation type="journal article" date="2017" name="Environ. Microbiol.">
        <title>Decay of the glycolytic pathway and adaptation to intranuclear parasitism within Enterocytozoonidae microsporidia.</title>
        <authorList>
            <person name="Wiredu Boakye D."/>
            <person name="Jaroenlak P."/>
            <person name="Prachumwat A."/>
            <person name="Williams T.A."/>
            <person name="Bateman K.S."/>
            <person name="Itsathitphaisarn O."/>
            <person name="Sritunyalucksana K."/>
            <person name="Paszkiewicz K.H."/>
            <person name="Moore K.A."/>
            <person name="Stentiford G.D."/>
            <person name="Williams B.A."/>
        </authorList>
    </citation>
    <scope>NUCLEOTIDE SEQUENCE [LARGE SCALE GENOMIC DNA]</scope>
    <source>
        <strain evidence="2">canceri</strain>
    </source>
</reference>
<dbReference type="InterPro" id="IPR053164">
    <property type="entry name" value="IS1016-like_transposase"/>
</dbReference>
<comment type="caution">
    <text evidence="1">The sequence shown here is derived from an EMBL/GenBank/DDBJ whole genome shotgun (WGS) entry which is preliminary data.</text>
</comment>
<evidence type="ECO:0008006" key="3">
    <source>
        <dbReference type="Google" id="ProtNLM"/>
    </source>
</evidence>
<dbReference type="VEuPathDB" id="MicrosporidiaDB:A0H76_920"/>
<dbReference type="EMBL" id="LTAI01000206">
    <property type="protein sequence ID" value="ORD99398.1"/>
    <property type="molecule type" value="Genomic_DNA"/>
</dbReference>